<name>A0A4R6VLZ2_9PSEU</name>
<sequence>MTAQPPPVAPLARVETLDAAPTLGVLYGRALLTARSGGTTLPDRRLELAGVRIDADAVADYDHVCGFSVGGVVPPTYPHMLAFPLQMRLMTDREFPLPAPGMVHLRNVITQVRPPEVGEPLRVAVHADRLAAHPKGAQVDLVTAVTDVDGAEIWGSRSTYFVRGAPAPEGADDAASREPEPHVGRLPHAIWTVPGDIGRRYAAVSGDVNPIHVNGLAAKAFGMPGTIAHGMWTKARALAALAGRHGPAFTVDVVFKAPVRAPSKAYFHTARADRGWDAKLVSPKGRDHLLLTLREA</sequence>
<dbReference type="Pfam" id="PF01575">
    <property type="entry name" value="MaoC_dehydratas"/>
    <property type="match status" value="1"/>
</dbReference>
<dbReference type="RefSeq" id="WP_133825947.1">
    <property type="nucleotide sequence ID" value="NZ_BAABHR010000053.1"/>
</dbReference>
<protein>
    <submittedName>
        <fullName evidence="3">MaoC dehydratase-like protein</fullName>
    </submittedName>
</protein>
<keyword evidence="4" id="KW-1185">Reference proteome</keyword>
<comment type="caution">
    <text evidence="3">The sequence shown here is derived from an EMBL/GenBank/DDBJ whole genome shotgun (WGS) entry which is preliminary data.</text>
</comment>
<dbReference type="InterPro" id="IPR002539">
    <property type="entry name" value="MaoC-like_dom"/>
</dbReference>
<dbReference type="InterPro" id="IPR029069">
    <property type="entry name" value="HotDog_dom_sf"/>
</dbReference>
<dbReference type="PANTHER" id="PTHR43841">
    <property type="entry name" value="3-HYDROXYACYL-THIOESTER DEHYDRATASE HTDX-RELATED"/>
    <property type="match status" value="1"/>
</dbReference>
<dbReference type="EMBL" id="SNYO01000002">
    <property type="protein sequence ID" value="TDQ62952.1"/>
    <property type="molecule type" value="Genomic_DNA"/>
</dbReference>
<dbReference type="GO" id="GO:0006633">
    <property type="term" value="P:fatty acid biosynthetic process"/>
    <property type="evidence" value="ECO:0007669"/>
    <property type="project" value="InterPro"/>
</dbReference>
<dbReference type="GO" id="GO:0005835">
    <property type="term" value="C:fatty acid synthase complex"/>
    <property type="evidence" value="ECO:0007669"/>
    <property type="project" value="InterPro"/>
</dbReference>
<dbReference type="SUPFAM" id="SSF54637">
    <property type="entry name" value="Thioesterase/thiol ester dehydrase-isomerase"/>
    <property type="match status" value="2"/>
</dbReference>
<accession>A0A4R6VLZ2</accession>
<reference evidence="3 4" key="1">
    <citation type="submission" date="2019-03" db="EMBL/GenBank/DDBJ databases">
        <title>Genomic Encyclopedia of Type Strains, Phase IV (KMG-IV): sequencing the most valuable type-strain genomes for metagenomic binning, comparative biology and taxonomic classification.</title>
        <authorList>
            <person name="Goeker M."/>
        </authorList>
    </citation>
    <scope>NUCLEOTIDE SEQUENCE [LARGE SCALE GENOMIC DNA]</scope>
    <source>
        <strain evidence="3 4">DSM 45775</strain>
    </source>
</reference>
<evidence type="ECO:0000256" key="1">
    <source>
        <dbReference type="ARBA" id="ARBA00005254"/>
    </source>
</evidence>
<dbReference type="AlphaFoldDB" id="A0A4R6VLZ2"/>
<dbReference type="InterPro" id="IPR003965">
    <property type="entry name" value="Fatty_acid_synthase"/>
</dbReference>
<gene>
    <name evidence="3" type="ORF">EV188_102609</name>
</gene>
<feature type="domain" description="MaoC-like" evidence="2">
    <location>
        <begin position="199"/>
        <end position="272"/>
    </location>
</feature>
<evidence type="ECO:0000313" key="4">
    <source>
        <dbReference type="Proteomes" id="UP000295705"/>
    </source>
</evidence>
<dbReference type="PRINTS" id="PR01483">
    <property type="entry name" value="FASYNTHASE"/>
</dbReference>
<dbReference type="Proteomes" id="UP000295705">
    <property type="component" value="Unassembled WGS sequence"/>
</dbReference>
<organism evidence="3 4">
    <name type="scientific">Actinomycetospora succinea</name>
    <dbReference type="NCBI Taxonomy" id="663603"/>
    <lineage>
        <taxon>Bacteria</taxon>
        <taxon>Bacillati</taxon>
        <taxon>Actinomycetota</taxon>
        <taxon>Actinomycetes</taxon>
        <taxon>Pseudonocardiales</taxon>
        <taxon>Pseudonocardiaceae</taxon>
        <taxon>Actinomycetospora</taxon>
    </lineage>
</organism>
<dbReference type="OrthoDB" id="9774179at2"/>
<evidence type="ECO:0000259" key="2">
    <source>
        <dbReference type="Pfam" id="PF01575"/>
    </source>
</evidence>
<dbReference type="GO" id="GO:0004312">
    <property type="term" value="F:fatty acid synthase activity"/>
    <property type="evidence" value="ECO:0007669"/>
    <property type="project" value="InterPro"/>
</dbReference>
<comment type="similarity">
    <text evidence="1">Belongs to the enoyl-CoA hydratase/isomerase family.</text>
</comment>
<proteinExistence type="inferred from homology"/>
<evidence type="ECO:0000313" key="3">
    <source>
        <dbReference type="EMBL" id="TDQ62952.1"/>
    </source>
</evidence>
<dbReference type="Gene3D" id="3.10.129.10">
    <property type="entry name" value="Hotdog Thioesterase"/>
    <property type="match status" value="1"/>
</dbReference>
<dbReference type="PANTHER" id="PTHR43841:SF1">
    <property type="entry name" value="3-HYDROXYACYL-THIOESTER DEHYDRATASE X"/>
    <property type="match status" value="1"/>
</dbReference>